<protein>
    <submittedName>
        <fullName evidence="1">Uncharacterized protein</fullName>
    </submittedName>
</protein>
<gene>
    <name evidence="1" type="ORF">AK812_SmicGene15023</name>
</gene>
<keyword evidence="2" id="KW-1185">Reference proteome</keyword>
<sequence>MSLVFVAAERAMVFGLVAEAREKLLEVPSVALLLVVLVPLLVGVALGIVVQKFRAEAQRVRTLQDLLVFLPKVGPKMALFTSAYGECFHEPKTPPQEPEEEYVEVVVEAEPTLENDGQNLSAQKYGQQLVAEGAFG</sequence>
<dbReference type="Proteomes" id="UP000186817">
    <property type="component" value="Unassembled WGS sequence"/>
</dbReference>
<dbReference type="AlphaFoldDB" id="A0A1Q9E407"/>
<evidence type="ECO:0000313" key="1">
    <source>
        <dbReference type="EMBL" id="OLQ02157.1"/>
    </source>
</evidence>
<accession>A0A1Q9E407</accession>
<evidence type="ECO:0000313" key="2">
    <source>
        <dbReference type="Proteomes" id="UP000186817"/>
    </source>
</evidence>
<comment type="caution">
    <text evidence="1">The sequence shown here is derived from an EMBL/GenBank/DDBJ whole genome shotgun (WGS) entry which is preliminary data.</text>
</comment>
<proteinExistence type="predicted"/>
<name>A0A1Q9E407_SYMMI</name>
<organism evidence="1 2">
    <name type="scientific">Symbiodinium microadriaticum</name>
    <name type="common">Dinoflagellate</name>
    <name type="synonym">Zooxanthella microadriatica</name>
    <dbReference type="NCBI Taxonomy" id="2951"/>
    <lineage>
        <taxon>Eukaryota</taxon>
        <taxon>Sar</taxon>
        <taxon>Alveolata</taxon>
        <taxon>Dinophyceae</taxon>
        <taxon>Suessiales</taxon>
        <taxon>Symbiodiniaceae</taxon>
        <taxon>Symbiodinium</taxon>
    </lineage>
</organism>
<reference evidence="1 2" key="1">
    <citation type="submission" date="2016-02" db="EMBL/GenBank/DDBJ databases">
        <title>Genome analysis of coral dinoflagellate symbionts highlights evolutionary adaptations to a symbiotic lifestyle.</title>
        <authorList>
            <person name="Aranda M."/>
            <person name="Li Y."/>
            <person name="Liew Y.J."/>
            <person name="Baumgarten S."/>
            <person name="Simakov O."/>
            <person name="Wilson M."/>
            <person name="Piel J."/>
            <person name="Ashoor H."/>
            <person name="Bougouffa S."/>
            <person name="Bajic V.B."/>
            <person name="Ryu T."/>
            <person name="Ravasi T."/>
            <person name="Bayer T."/>
            <person name="Micklem G."/>
            <person name="Kim H."/>
            <person name="Bhak J."/>
            <person name="Lajeunesse T.C."/>
            <person name="Voolstra C.R."/>
        </authorList>
    </citation>
    <scope>NUCLEOTIDE SEQUENCE [LARGE SCALE GENOMIC DNA]</scope>
    <source>
        <strain evidence="1 2">CCMP2467</strain>
    </source>
</reference>
<dbReference type="EMBL" id="LSRX01000271">
    <property type="protein sequence ID" value="OLQ02157.1"/>
    <property type="molecule type" value="Genomic_DNA"/>
</dbReference>